<evidence type="ECO:0008006" key="5">
    <source>
        <dbReference type="Google" id="ProtNLM"/>
    </source>
</evidence>
<evidence type="ECO:0000259" key="1">
    <source>
        <dbReference type="PROSITE" id="PS50883"/>
    </source>
</evidence>
<dbReference type="Gene3D" id="3.20.20.450">
    <property type="entry name" value="EAL domain"/>
    <property type="match status" value="1"/>
</dbReference>
<dbReference type="PANTHER" id="PTHR33525:SF4">
    <property type="entry name" value="CYCLIC DI-GMP PHOSPHODIESTERASE CDGJ"/>
    <property type="match status" value="1"/>
</dbReference>
<dbReference type="AlphaFoldDB" id="A0A1C7F7X9"/>
<dbReference type="InterPro" id="IPR052340">
    <property type="entry name" value="RNase_Y/CdgJ"/>
</dbReference>
<accession>A0A1C7F7X9</accession>
<dbReference type="PROSITE" id="PS50883">
    <property type="entry name" value="EAL"/>
    <property type="match status" value="1"/>
</dbReference>
<gene>
    <name evidence="3" type="ORF">VSVS05_00775</name>
</gene>
<evidence type="ECO:0000313" key="4">
    <source>
        <dbReference type="Proteomes" id="UP000092528"/>
    </source>
</evidence>
<dbReference type="InterPro" id="IPR001633">
    <property type="entry name" value="EAL_dom"/>
</dbReference>
<dbReference type="InterPro" id="IPR013976">
    <property type="entry name" value="HDOD"/>
</dbReference>
<dbReference type="EMBL" id="CP016414">
    <property type="protein sequence ID" value="ANU35907.1"/>
    <property type="molecule type" value="Genomic_DNA"/>
</dbReference>
<dbReference type="PROSITE" id="PS51833">
    <property type="entry name" value="HDOD"/>
    <property type="match status" value="1"/>
</dbReference>
<dbReference type="InterPro" id="IPR014408">
    <property type="entry name" value="dGMP_Pdiesterase_EAL/HD-GYP"/>
</dbReference>
<dbReference type="InterPro" id="IPR035919">
    <property type="entry name" value="EAL_sf"/>
</dbReference>
<dbReference type="PANTHER" id="PTHR33525">
    <property type="match status" value="1"/>
</dbReference>
<evidence type="ECO:0000259" key="2">
    <source>
        <dbReference type="PROSITE" id="PS51833"/>
    </source>
</evidence>
<dbReference type="PIRSF" id="PIRSF003180">
    <property type="entry name" value="DiGMPpdiest_YuxH"/>
    <property type="match status" value="1"/>
</dbReference>
<dbReference type="Pfam" id="PF00563">
    <property type="entry name" value="EAL"/>
    <property type="match status" value="1"/>
</dbReference>
<evidence type="ECO:0000313" key="3">
    <source>
        <dbReference type="EMBL" id="ANU35907.1"/>
    </source>
</evidence>
<dbReference type="SUPFAM" id="SSF109604">
    <property type="entry name" value="HD-domain/PDEase-like"/>
    <property type="match status" value="1"/>
</dbReference>
<dbReference type="SUPFAM" id="SSF141868">
    <property type="entry name" value="EAL domain-like"/>
    <property type="match status" value="1"/>
</dbReference>
<dbReference type="STRING" id="45658.VSVS12_02205"/>
<protein>
    <recommendedName>
        <fullName evidence="5">Histidine kinase</fullName>
    </recommendedName>
</protein>
<organism evidence="3 4">
    <name type="scientific">Vibrio scophthalmi</name>
    <dbReference type="NCBI Taxonomy" id="45658"/>
    <lineage>
        <taxon>Bacteria</taxon>
        <taxon>Pseudomonadati</taxon>
        <taxon>Pseudomonadota</taxon>
        <taxon>Gammaproteobacteria</taxon>
        <taxon>Vibrionales</taxon>
        <taxon>Vibrionaceae</taxon>
        <taxon>Vibrio</taxon>
    </lineage>
</organism>
<sequence length="408" mass="46753">MSLLKYSYFARQPILNREKQTIGYELLFRDGPSNTFPNIDPELATSRLLSDHMLTTQSETLGDKLGFINFPYASLIKQLPSLFSAENMVIEILEDCQPTPELLAAVRSLHQQGYTLALDDFIPNKEWREFLPYISIIKFDIHVVPIEKAKIYIDSLNKYNIEFLAEKIETHQEYQQALQAGFVYFQGYFFAKPEMVQKKALEPSFMTVIELITEISQDQLDFKVLEHLVSKDVTLSYKLLRYVNASAMVSNKIHSFKQALIYLGEDRLRKFISLVALSATQEGKPDHLYTLSIQRAKFCQLLSQQMRLSKTPKKSHAFLTGMFSLLDSLLDRPLEDILNDVPIDDAIFQALIEKRGVLGGLLMLVSAYEKAHWDKAASISFKLKLSDQAVAKAYQESIRWTAELVEVQ</sequence>
<proteinExistence type="predicted"/>
<keyword evidence="4" id="KW-1185">Reference proteome</keyword>
<dbReference type="Pfam" id="PF08668">
    <property type="entry name" value="HDOD"/>
    <property type="match status" value="1"/>
</dbReference>
<reference evidence="3 4" key="1">
    <citation type="submission" date="2016-07" db="EMBL/GenBank/DDBJ databases">
        <title>Genome sequencing of Vibrio scophthalmi strain VS-05, an isolated from Paralichthys olivaceus.</title>
        <authorList>
            <person name="Han H.-J."/>
        </authorList>
    </citation>
    <scope>NUCLEOTIDE SEQUENCE [LARGE SCALE GENOMIC DNA]</scope>
    <source>
        <strain evidence="3 4">VS-05</strain>
    </source>
</reference>
<dbReference type="Gene3D" id="1.10.3210.10">
    <property type="entry name" value="Hypothetical protein af1432"/>
    <property type="match status" value="1"/>
</dbReference>
<dbReference type="PATRIC" id="fig|45658.7.peg.738"/>
<feature type="domain" description="EAL" evidence="1">
    <location>
        <begin position="1"/>
        <end position="207"/>
    </location>
</feature>
<dbReference type="SMART" id="SM00052">
    <property type="entry name" value="EAL"/>
    <property type="match status" value="1"/>
</dbReference>
<name>A0A1C7F7X9_9VIBR</name>
<dbReference type="Proteomes" id="UP000092528">
    <property type="component" value="Chromosome 1"/>
</dbReference>
<feature type="domain" description="HDOD" evidence="2">
    <location>
        <begin position="201"/>
        <end position="389"/>
    </location>
</feature>